<organism evidence="6 7">
    <name type="scientific">Extremus antarcticus</name>
    <dbReference type="NCBI Taxonomy" id="702011"/>
    <lineage>
        <taxon>Eukaryota</taxon>
        <taxon>Fungi</taxon>
        <taxon>Dikarya</taxon>
        <taxon>Ascomycota</taxon>
        <taxon>Pezizomycotina</taxon>
        <taxon>Dothideomycetes</taxon>
        <taxon>Dothideomycetidae</taxon>
        <taxon>Mycosphaerellales</taxon>
        <taxon>Extremaceae</taxon>
        <taxon>Extremus</taxon>
    </lineage>
</organism>
<evidence type="ECO:0000256" key="3">
    <source>
        <dbReference type="PROSITE-ProRule" id="PRU10100"/>
    </source>
</evidence>
<dbReference type="EMBL" id="JAWDJX010000003">
    <property type="protein sequence ID" value="KAK3057490.1"/>
    <property type="molecule type" value="Genomic_DNA"/>
</dbReference>
<dbReference type="Proteomes" id="UP001271007">
    <property type="component" value="Unassembled WGS sequence"/>
</dbReference>
<dbReference type="InterPro" id="IPR027474">
    <property type="entry name" value="L-asparaginase_N"/>
</dbReference>
<evidence type="ECO:0000313" key="7">
    <source>
        <dbReference type="Proteomes" id="UP001271007"/>
    </source>
</evidence>
<comment type="caution">
    <text evidence="6">The sequence shown here is derived from an EMBL/GenBank/DDBJ whole genome shotgun (WGS) entry which is preliminary data.</text>
</comment>
<reference evidence="6" key="1">
    <citation type="submission" date="2023-04" db="EMBL/GenBank/DDBJ databases">
        <title>Black Yeasts Isolated from many extreme environments.</title>
        <authorList>
            <person name="Coleine C."/>
            <person name="Stajich J.E."/>
            <person name="Selbmann L."/>
        </authorList>
    </citation>
    <scope>NUCLEOTIDE SEQUENCE</scope>
    <source>
        <strain evidence="6">CCFEE 5312</strain>
    </source>
</reference>
<dbReference type="AlphaFoldDB" id="A0AAJ0GHA2"/>
<name>A0AAJ0GHA2_9PEZI</name>
<dbReference type="SMART" id="SM00870">
    <property type="entry name" value="Asparaginase"/>
    <property type="match status" value="1"/>
</dbReference>
<dbReference type="SUPFAM" id="SSF53774">
    <property type="entry name" value="Glutaminase/Asparaginase"/>
    <property type="match status" value="1"/>
</dbReference>
<evidence type="ECO:0000256" key="2">
    <source>
        <dbReference type="ARBA" id="ARBA00022801"/>
    </source>
</evidence>
<evidence type="ECO:0000313" key="6">
    <source>
        <dbReference type="EMBL" id="KAK3057490.1"/>
    </source>
</evidence>
<feature type="domain" description="Asparaginase/glutaminase C-terminal" evidence="5">
    <location>
        <begin position="254"/>
        <end position="371"/>
    </location>
</feature>
<dbReference type="InterPro" id="IPR027473">
    <property type="entry name" value="L-asparaginase_C"/>
</dbReference>
<dbReference type="Pfam" id="PF00710">
    <property type="entry name" value="Asparaginase"/>
    <property type="match status" value="1"/>
</dbReference>
<feature type="domain" description="L-asparaginase N-terminal" evidence="4">
    <location>
        <begin position="68"/>
        <end position="209"/>
    </location>
</feature>
<gene>
    <name evidence="6" type="ORF">LTR09_001674</name>
</gene>
<dbReference type="CDD" id="cd08963">
    <property type="entry name" value="L-asparaginase_I"/>
    <property type="match status" value="1"/>
</dbReference>
<dbReference type="InterPro" id="IPR027475">
    <property type="entry name" value="Asparaginase/glutaminase_AS2"/>
</dbReference>
<dbReference type="EC" id="3.5.1.1" evidence="1"/>
<accession>A0AAJ0GHA2</accession>
<dbReference type="Gene3D" id="3.40.50.1170">
    <property type="entry name" value="L-asparaginase, N-terminal domain"/>
    <property type="match status" value="1"/>
</dbReference>
<dbReference type="PIRSF" id="PIRSF500176">
    <property type="entry name" value="L_ASNase"/>
    <property type="match status" value="1"/>
</dbReference>
<keyword evidence="2" id="KW-0378">Hydrolase</keyword>
<dbReference type="PRINTS" id="PR00139">
    <property type="entry name" value="ASNGLNASE"/>
</dbReference>
<sequence length="398" mass="43075">MPPKDFSTAGYRQDSPDGLVPTRDFVHNCLRPNADFNDGSLWETTKVGNEHGGTGTANTLRAPARTTALRSYKYSVFEFSSLIDSSSMDGSHWSLILRCLTSNWKHFDAFVILHGTDTLAYTASALAFMLGPVDRTVIVTGSQLSMYAPHSDANDNLLDSMTIAASYQVPEVGVVFHHHLYRGTRVTKVSAFSVAGFTTPNAKPLANFERHGGKPWSVALQSDSIRPSDGHSNLGLVRVPTRGFDESISFDAGRVAVLKVYPGISIGLISSIVQIPNLGGVVLETFGAGNIPLGNGSKGLLEILAGAVENGVVVVSVTQCLTGSVTTAYESARKMERRGIVTGLDMTTEAAYTKLVWLLSNVQHSPSDVARKMRDNLQGELTADFREEQRIQDRVPEK</sequence>
<feature type="active site" evidence="3">
    <location>
        <position position="116"/>
    </location>
</feature>
<dbReference type="GO" id="GO:0004067">
    <property type="term" value="F:asparaginase activity"/>
    <property type="evidence" value="ECO:0007669"/>
    <property type="project" value="UniProtKB-UniRule"/>
</dbReference>
<dbReference type="PROSITE" id="PS00917">
    <property type="entry name" value="ASN_GLN_ASE_2"/>
    <property type="match status" value="1"/>
</dbReference>
<dbReference type="FunFam" id="3.40.50.40:FF:000001">
    <property type="entry name" value="L-asparaginase 1"/>
    <property type="match status" value="1"/>
</dbReference>
<keyword evidence="7" id="KW-1185">Reference proteome</keyword>
<dbReference type="InterPro" id="IPR036152">
    <property type="entry name" value="Asp/glu_Ase-like_sf"/>
</dbReference>
<dbReference type="InterPro" id="IPR041725">
    <property type="entry name" value="L-asparaginase_I"/>
</dbReference>
<evidence type="ECO:0000259" key="5">
    <source>
        <dbReference type="Pfam" id="PF17763"/>
    </source>
</evidence>
<dbReference type="InterPro" id="IPR037152">
    <property type="entry name" value="L-asparaginase_N_sf"/>
</dbReference>
<dbReference type="PANTHER" id="PTHR11707">
    <property type="entry name" value="L-ASPARAGINASE"/>
    <property type="match status" value="1"/>
</dbReference>
<evidence type="ECO:0000259" key="4">
    <source>
        <dbReference type="Pfam" id="PF00710"/>
    </source>
</evidence>
<dbReference type="Pfam" id="PF17763">
    <property type="entry name" value="Asparaginase_C"/>
    <property type="match status" value="1"/>
</dbReference>
<dbReference type="InterPro" id="IPR040919">
    <property type="entry name" value="Asparaginase_C"/>
</dbReference>
<dbReference type="InterPro" id="IPR006034">
    <property type="entry name" value="Asparaginase/glutaminase-like"/>
</dbReference>
<evidence type="ECO:0000256" key="1">
    <source>
        <dbReference type="ARBA" id="ARBA00012920"/>
    </source>
</evidence>
<dbReference type="PIRSF" id="PIRSF001220">
    <property type="entry name" value="L-ASNase_gatD"/>
    <property type="match status" value="1"/>
</dbReference>
<dbReference type="GO" id="GO:0009066">
    <property type="term" value="P:aspartate family amino acid metabolic process"/>
    <property type="evidence" value="ECO:0007669"/>
    <property type="project" value="UniProtKB-ARBA"/>
</dbReference>
<proteinExistence type="predicted"/>
<dbReference type="PROSITE" id="PS51732">
    <property type="entry name" value="ASN_GLN_ASE_3"/>
    <property type="match status" value="1"/>
</dbReference>
<dbReference type="Gene3D" id="3.40.50.40">
    <property type="match status" value="1"/>
</dbReference>
<protein>
    <recommendedName>
        <fullName evidence="1">asparaginase</fullName>
        <ecNumber evidence="1">3.5.1.1</ecNumber>
    </recommendedName>
</protein>
<dbReference type="PANTHER" id="PTHR11707:SF28">
    <property type="entry name" value="60 KDA LYSOPHOSPHOLIPASE"/>
    <property type="match status" value="1"/>
</dbReference>